<dbReference type="EMBL" id="JAOPGA020000101">
    <property type="protein sequence ID" value="KAL0476813.1"/>
    <property type="molecule type" value="Genomic_DNA"/>
</dbReference>
<reference evidence="2 3" key="1">
    <citation type="submission" date="2024-03" db="EMBL/GenBank/DDBJ databases">
        <title>The Acrasis kona genome and developmental transcriptomes reveal deep origins of eukaryotic multicellular pathways.</title>
        <authorList>
            <person name="Sheikh S."/>
            <person name="Fu C.-J."/>
            <person name="Brown M.W."/>
            <person name="Baldauf S.L."/>
        </authorList>
    </citation>
    <scope>NUCLEOTIDE SEQUENCE [LARGE SCALE GENOMIC DNA]</scope>
    <source>
        <strain evidence="2 3">ATCC MYA-3509</strain>
    </source>
</reference>
<evidence type="ECO:0000256" key="1">
    <source>
        <dbReference type="SAM" id="Phobius"/>
    </source>
</evidence>
<keyword evidence="3" id="KW-1185">Reference proteome</keyword>
<name>A0AAW2YIK4_9EUKA</name>
<keyword evidence="1" id="KW-0812">Transmembrane</keyword>
<dbReference type="PANTHER" id="PTHR38446">
    <property type="entry name" value="BLL0914 PROTEIN"/>
    <property type="match status" value="1"/>
</dbReference>
<feature type="transmembrane region" description="Helical" evidence="1">
    <location>
        <begin position="6"/>
        <end position="30"/>
    </location>
</feature>
<dbReference type="Pfam" id="PF06993">
    <property type="entry name" value="DUF1304"/>
    <property type="match status" value="1"/>
</dbReference>
<dbReference type="AlphaFoldDB" id="A0AAW2YIK4"/>
<proteinExistence type="predicted"/>
<feature type="transmembrane region" description="Helical" evidence="1">
    <location>
        <begin position="125"/>
        <end position="144"/>
    </location>
</feature>
<gene>
    <name evidence="2" type="ORF">AKO1_006001</name>
</gene>
<sequence length="152" mass="16307">MSVSWIVAVIASGAVSLLHGYIMYLETFIWEQAAVKIFRMKKELAVSTKELAANQGYYNFMLSIGLIWGIIEGSASTLLFFNLCVLSAAVFGAVTSSPRILVSQGLPGFVGALTAYFALERTSLSLVIGSLLLLSSSVATSLVYNKRKLGSV</sequence>
<keyword evidence="1" id="KW-0472">Membrane</keyword>
<dbReference type="InterPro" id="IPR009732">
    <property type="entry name" value="DUF1304"/>
</dbReference>
<dbReference type="Proteomes" id="UP001431209">
    <property type="component" value="Unassembled WGS sequence"/>
</dbReference>
<keyword evidence="1" id="KW-1133">Transmembrane helix</keyword>
<dbReference type="PANTHER" id="PTHR38446:SF1">
    <property type="entry name" value="BLL0914 PROTEIN"/>
    <property type="match status" value="1"/>
</dbReference>
<feature type="transmembrane region" description="Helical" evidence="1">
    <location>
        <begin position="101"/>
        <end position="119"/>
    </location>
</feature>
<organism evidence="2 3">
    <name type="scientific">Acrasis kona</name>
    <dbReference type="NCBI Taxonomy" id="1008807"/>
    <lineage>
        <taxon>Eukaryota</taxon>
        <taxon>Discoba</taxon>
        <taxon>Heterolobosea</taxon>
        <taxon>Tetramitia</taxon>
        <taxon>Eutetramitia</taxon>
        <taxon>Acrasidae</taxon>
        <taxon>Acrasis</taxon>
    </lineage>
</organism>
<protein>
    <recommendedName>
        <fullName evidence="4">DUF1304 domain-containing protein</fullName>
    </recommendedName>
</protein>
<evidence type="ECO:0000313" key="3">
    <source>
        <dbReference type="Proteomes" id="UP001431209"/>
    </source>
</evidence>
<accession>A0AAW2YIK4</accession>
<evidence type="ECO:0008006" key="4">
    <source>
        <dbReference type="Google" id="ProtNLM"/>
    </source>
</evidence>
<evidence type="ECO:0000313" key="2">
    <source>
        <dbReference type="EMBL" id="KAL0476813.1"/>
    </source>
</evidence>
<comment type="caution">
    <text evidence="2">The sequence shown here is derived from an EMBL/GenBank/DDBJ whole genome shotgun (WGS) entry which is preliminary data.</text>
</comment>